<gene>
    <name evidence="1" type="ORF">UFOPK3992_00333</name>
</gene>
<name>A0A6J7NXQ1_9ZZZZ</name>
<evidence type="ECO:0000313" key="1">
    <source>
        <dbReference type="EMBL" id="CAB4995533.1"/>
    </source>
</evidence>
<dbReference type="Gene3D" id="2.40.30.100">
    <property type="entry name" value="AF2212/PG0164-like"/>
    <property type="match status" value="1"/>
</dbReference>
<dbReference type="InterPro" id="IPR037079">
    <property type="entry name" value="AF2212/PG0164-like_sf"/>
</dbReference>
<dbReference type="SUPFAM" id="SSF141694">
    <property type="entry name" value="AF2212/PG0164-like"/>
    <property type="match status" value="1"/>
</dbReference>
<reference evidence="1" key="1">
    <citation type="submission" date="2020-05" db="EMBL/GenBank/DDBJ databases">
        <authorList>
            <person name="Chiriac C."/>
            <person name="Salcher M."/>
            <person name="Ghai R."/>
            <person name="Kavagutti S V."/>
        </authorList>
    </citation>
    <scope>NUCLEOTIDE SEQUENCE</scope>
</reference>
<sequence length="149" mass="15962">MRFDSVVQQNGKTATGIPVPAEVVDALDAGKRPKVTVTIGAYTYRSSLVSWGDGFMLSLSAANRSAAGVEAGDAVSVEIELDAAPRAVDMPPDFAAALAEQPVARQFFESLSFSSQRWFTDSVDSAKKAETRAARIDKYVAMLNEGRSR</sequence>
<dbReference type="InterPro" id="IPR015018">
    <property type="entry name" value="DUF1905"/>
</dbReference>
<organism evidence="1">
    <name type="scientific">freshwater metagenome</name>
    <dbReference type="NCBI Taxonomy" id="449393"/>
    <lineage>
        <taxon>unclassified sequences</taxon>
        <taxon>metagenomes</taxon>
        <taxon>ecological metagenomes</taxon>
    </lineage>
</organism>
<dbReference type="EMBL" id="CAFBOZ010000031">
    <property type="protein sequence ID" value="CAB4995533.1"/>
    <property type="molecule type" value="Genomic_DNA"/>
</dbReference>
<proteinExistence type="predicted"/>
<accession>A0A6J7NXQ1</accession>
<dbReference type="AlphaFoldDB" id="A0A6J7NXQ1"/>
<dbReference type="Pfam" id="PF08922">
    <property type="entry name" value="DUF1905"/>
    <property type="match status" value="1"/>
</dbReference>
<protein>
    <submittedName>
        <fullName evidence="1">Unannotated protein</fullName>
    </submittedName>
</protein>
<dbReference type="Pfam" id="PF13376">
    <property type="entry name" value="OmdA"/>
    <property type="match status" value="1"/>
</dbReference>